<organism evidence="2 3">
    <name type="scientific">Thelonectria olida</name>
    <dbReference type="NCBI Taxonomy" id="1576542"/>
    <lineage>
        <taxon>Eukaryota</taxon>
        <taxon>Fungi</taxon>
        <taxon>Dikarya</taxon>
        <taxon>Ascomycota</taxon>
        <taxon>Pezizomycotina</taxon>
        <taxon>Sordariomycetes</taxon>
        <taxon>Hypocreomycetidae</taxon>
        <taxon>Hypocreales</taxon>
        <taxon>Nectriaceae</taxon>
        <taxon>Thelonectria</taxon>
    </lineage>
</organism>
<dbReference type="Gene3D" id="3.50.30.30">
    <property type="match status" value="1"/>
</dbReference>
<dbReference type="InterPro" id="IPR039373">
    <property type="entry name" value="Peptidase_M28B"/>
</dbReference>
<dbReference type="OrthoDB" id="5841748at2759"/>
<dbReference type="PROSITE" id="PS51257">
    <property type="entry name" value="PROKAR_LIPOPROTEIN"/>
    <property type="match status" value="1"/>
</dbReference>
<dbReference type="PANTHER" id="PTHR10404">
    <property type="entry name" value="N-ACETYLATED-ALPHA-LINKED ACIDIC DIPEPTIDASE"/>
    <property type="match status" value="1"/>
</dbReference>
<gene>
    <name evidence="2" type="ORF">B0T10DRAFT_466644</name>
</gene>
<feature type="signal peptide" evidence="1">
    <location>
        <begin position="1"/>
        <end position="18"/>
    </location>
</feature>
<keyword evidence="3" id="KW-1185">Reference proteome</keyword>
<dbReference type="EMBL" id="JAGPYM010000054">
    <property type="protein sequence ID" value="KAH6871482.1"/>
    <property type="molecule type" value="Genomic_DNA"/>
</dbReference>
<dbReference type="PANTHER" id="PTHR10404:SF46">
    <property type="entry name" value="VACUOLAR PROTEIN SORTING-ASSOCIATED PROTEIN 70"/>
    <property type="match status" value="1"/>
</dbReference>
<evidence type="ECO:0000256" key="1">
    <source>
        <dbReference type="SAM" id="SignalP"/>
    </source>
</evidence>
<accession>A0A9P8VPZ2</accession>
<dbReference type="InterPro" id="IPR046450">
    <property type="entry name" value="PA_dom_sf"/>
</dbReference>
<evidence type="ECO:0000313" key="2">
    <source>
        <dbReference type="EMBL" id="KAH6871482.1"/>
    </source>
</evidence>
<protein>
    <submittedName>
        <fullName evidence="2">Uncharacterized protein</fullName>
    </submittedName>
</protein>
<dbReference type="SUPFAM" id="SSF52025">
    <property type="entry name" value="PA domain"/>
    <property type="match status" value="1"/>
</dbReference>
<feature type="chain" id="PRO_5040215138" evidence="1">
    <location>
        <begin position="19"/>
        <end position="162"/>
    </location>
</feature>
<dbReference type="Gene3D" id="3.40.630.10">
    <property type="entry name" value="Zn peptidases"/>
    <property type="match status" value="1"/>
</dbReference>
<dbReference type="AlphaFoldDB" id="A0A9P8VPZ2"/>
<dbReference type="Proteomes" id="UP000777438">
    <property type="component" value="Unassembled WGS sequence"/>
</dbReference>
<comment type="caution">
    <text evidence="2">The sequence shown here is derived from an EMBL/GenBank/DDBJ whole genome shotgun (WGS) entry which is preliminary data.</text>
</comment>
<dbReference type="GO" id="GO:0004180">
    <property type="term" value="F:carboxypeptidase activity"/>
    <property type="evidence" value="ECO:0007669"/>
    <property type="project" value="TreeGrafter"/>
</dbReference>
<sequence>MRVKQLSVFGIFVAGVSACQRDLNLVARHTHRKPLAKRNDQWPPVLDDNESILVNSFDNVTIDEWSYYYGHQNKLAGYGKEAAQWTSDRWNENGVESHLKEYDVFLRYPVSASLQFTDSSGRVSEVNLKEEVLEEDDVTGRDEISQQTWLAYSPSGNASAEY</sequence>
<proteinExistence type="predicted"/>
<name>A0A9P8VPZ2_9HYPO</name>
<reference evidence="2 3" key="1">
    <citation type="journal article" date="2021" name="Nat. Commun.">
        <title>Genetic determinants of endophytism in the Arabidopsis root mycobiome.</title>
        <authorList>
            <person name="Mesny F."/>
            <person name="Miyauchi S."/>
            <person name="Thiergart T."/>
            <person name="Pickel B."/>
            <person name="Atanasova L."/>
            <person name="Karlsson M."/>
            <person name="Huettel B."/>
            <person name="Barry K.W."/>
            <person name="Haridas S."/>
            <person name="Chen C."/>
            <person name="Bauer D."/>
            <person name="Andreopoulos W."/>
            <person name="Pangilinan J."/>
            <person name="LaButti K."/>
            <person name="Riley R."/>
            <person name="Lipzen A."/>
            <person name="Clum A."/>
            <person name="Drula E."/>
            <person name="Henrissat B."/>
            <person name="Kohler A."/>
            <person name="Grigoriev I.V."/>
            <person name="Martin F.M."/>
            <person name="Hacquard S."/>
        </authorList>
    </citation>
    <scope>NUCLEOTIDE SEQUENCE [LARGE SCALE GENOMIC DNA]</scope>
    <source>
        <strain evidence="2 3">MPI-CAGE-CH-0241</strain>
    </source>
</reference>
<evidence type="ECO:0000313" key="3">
    <source>
        <dbReference type="Proteomes" id="UP000777438"/>
    </source>
</evidence>
<feature type="non-terminal residue" evidence="2">
    <location>
        <position position="162"/>
    </location>
</feature>
<keyword evidence="1" id="KW-0732">Signal</keyword>